<keyword evidence="2" id="KW-1185">Reference proteome</keyword>
<organism evidence="1 2">
    <name type="scientific">Haloferula chungangensis</name>
    <dbReference type="NCBI Taxonomy" id="1048331"/>
    <lineage>
        <taxon>Bacteria</taxon>
        <taxon>Pseudomonadati</taxon>
        <taxon>Verrucomicrobiota</taxon>
        <taxon>Verrucomicrobiia</taxon>
        <taxon>Verrucomicrobiales</taxon>
        <taxon>Verrucomicrobiaceae</taxon>
        <taxon>Haloferula</taxon>
    </lineage>
</organism>
<proteinExistence type="predicted"/>
<protein>
    <recommendedName>
        <fullName evidence="3">Transposase</fullName>
    </recommendedName>
</protein>
<dbReference type="EMBL" id="JBHTBS010000004">
    <property type="protein sequence ID" value="MFC7337602.1"/>
    <property type="molecule type" value="Genomic_DNA"/>
</dbReference>
<accession>A0ABW2L5F9</accession>
<dbReference type="Proteomes" id="UP001596472">
    <property type="component" value="Unassembled WGS sequence"/>
</dbReference>
<dbReference type="RefSeq" id="WP_379712038.1">
    <property type="nucleotide sequence ID" value="NZ_JBHTBS010000004.1"/>
</dbReference>
<gene>
    <name evidence="1" type="ORF">ACFQY0_10470</name>
</gene>
<sequence>MILNNSASGQPDPSSEKLFTEAFIRHAHRILLGGYRRLDAASYTKAEEDEITGDLAAVMNLHIERDPSPLARMFQVHDQHPVTKPGTPQTSRRVGKRRLKIDLQFVANTVSGFVRFSWEAKRLGRQHPLSSYLGHDGLGCFLDGRYGSEVRFGGMLGYVQSDTPEIWCDKLKAKLDKSYSKGSDASTSVSDEIRITSRHPRTSGQDDIEIFHSVLRFD</sequence>
<evidence type="ECO:0008006" key="3">
    <source>
        <dbReference type="Google" id="ProtNLM"/>
    </source>
</evidence>
<evidence type="ECO:0000313" key="2">
    <source>
        <dbReference type="Proteomes" id="UP001596472"/>
    </source>
</evidence>
<evidence type="ECO:0000313" key="1">
    <source>
        <dbReference type="EMBL" id="MFC7337602.1"/>
    </source>
</evidence>
<name>A0ABW2L5F9_9BACT</name>
<reference evidence="2" key="1">
    <citation type="journal article" date="2019" name="Int. J. Syst. Evol. Microbiol.">
        <title>The Global Catalogue of Microorganisms (GCM) 10K type strain sequencing project: providing services to taxonomists for standard genome sequencing and annotation.</title>
        <authorList>
            <consortium name="The Broad Institute Genomics Platform"/>
            <consortium name="The Broad Institute Genome Sequencing Center for Infectious Disease"/>
            <person name="Wu L."/>
            <person name="Ma J."/>
        </authorList>
    </citation>
    <scope>NUCLEOTIDE SEQUENCE [LARGE SCALE GENOMIC DNA]</scope>
    <source>
        <strain evidence="2">CGMCC 4.1467</strain>
    </source>
</reference>
<comment type="caution">
    <text evidence="1">The sequence shown here is derived from an EMBL/GenBank/DDBJ whole genome shotgun (WGS) entry which is preliminary data.</text>
</comment>